<evidence type="ECO:0000256" key="2">
    <source>
        <dbReference type="ARBA" id="ARBA00008000"/>
    </source>
</evidence>
<organism evidence="13 14">
    <name type="scientific">Microbacterium resistens</name>
    <dbReference type="NCBI Taxonomy" id="156977"/>
    <lineage>
        <taxon>Bacteria</taxon>
        <taxon>Bacillati</taxon>
        <taxon>Actinomycetota</taxon>
        <taxon>Actinomycetes</taxon>
        <taxon>Micrococcales</taxon>
        <taxon>Microbacteriaceae</taxon>
        <taxon>Microbacterium</taxon>
    </lineage>
</organism>
<dbReference type="Pfam" id="PF13183">
    <property type="entry name" value="Fer4_8"/>
    <property type="match status" value="1"/>
</dbReference>
<keyword evidence="6" id="KW-0809">Transit peptide</keyword>
<reference evidence="13 14" key="1">
    <citation type="submission" date="2023-07" db="EMBL/GenBank/DDBJ databases">
        <title>Sorghum-associated microbial communities from plants grown in Nebraska, USA.</title>
        <authorList>
            <person name="Schachtman D."/>
        </authorList>
    </citation>
    <scope>NUCLEOTIDE SEQUENCE [LARGE SCALE GENOMIC DNA]</scope>
    <source>
        <strain evidence="13 14">2980</strain>
    </source>
</reference>
<evidence type="ECO:0000313" key="13">
    <source>
        <dbReference type="EMBL" id="MDR6866220.1"/>
    </source>
</evidence>
<dbReference type="InterPro" id="IPR016169">
    <property type="entry name" value="FAD-bd_PCMH_sub2"/>
</dbReference>
<keyword evidence="7" id="KW-0560">Oxidoreductase</keyword>
<dbReference type="PROSITE" id="PS51379">
    <property type="entry name" value="4FE4S_FER_2"/>
    <property type="match status" value="1"/>
</dbReference>
<comment type="similarity">
    <text evidence="2">Belongs to the FAD-binding oxidoreductase/transferase type 4 family.</text>
</comment>
<feature type="domain" description="4Fe-4S ferredoxin-type" evidence="11">
    <location>
        <begin position="528"/>
        <end position="559"/>
    </location>
</feature>
<dbReference type="InterPro" id="IPR017900">
    <property type="entry name" value="4Fe4S_Fe_S_CS"/>
</dbReference>
<evidence type="ECO:0000256" key="3">
    <source>
        <dbReference type="ARBA" id="ARBA00022630"/>
    </source>
</evidence>
<evidence type="ECO:0000256" key="4">
    <source>
        <dbReference type="ARBA" id="ARBA00022723"/>
    </source>
</evidence>
<sequence length="938" mass="98821">MTTDPLIERLRDLLGHDAVRDRAIDVHAVAHDASHYLLLPRAVVVAEDEDAVARVLAAANEAGAPVSFRSGGTSLSGQASADGVQIDTRRSFRRITVEDDGATVRVQPGATVRQVNARLARHGRKLGPDPASEIACTIGGVVANNSSGMSCGTERNTYRTIASMRIVLADGTALDTAAPDADERLRTARPELHSTLLALRDRVRADDASVETIRRLFSIKNTMGYGVNALLDFDRPVDILAHLLVGSEGTLGFVAEAVFRTVPAHPRASTALLIFPTLRAATEALPALVATDPAAIELMDAASLRVAQTTPDPAGGIADLTVDAHTALLVEYQEPDEETLAARVATAEMLLPSLPLTIGAAFTSDPSTRAGLWQIRKGLYTTIAGARPSGTTALLEDIAVPVERLADTCSALTDLFAVHGYEGSVVFGHAKDGNIHFMITDRFDTPEGKERLARFTDDMVDLVLGQGGVLKAEHGTGRAMAPFVRRQYGDDLYAVMQEIKQACDPAGILNPGVLLSGDDEAHLRDIKVAVQVEEEVDRCVECGYCEPVCPSRDLTLTPRQRIVVRRAAAQAREDGDDTLAAELDQAYRYDGIDTCAVDGMCQTACPVLINTGDLVRRLRAEQTKAPAAAVWNTAAGHWGTTTRAAAAALSVAKAMPAPLVTAANTAARAVLGADTIPLWTEDLPGGGTRRGSVAVSSPAAGADAVYLPSCQSAMFGPAGDGPGLQRSFQDLCADAGVVLHIPEDIDSLCCGTPWSSKGYRPGKARMQERVVAAVLTASRDGELPVVCDASSCTEGFIGLLRDAETSVPLRIVDGVEFLRDRVLPALGDLPKAASLSVHPTCSSTHLGSTPALLELAGAVAETVHVPESWGCCAFAGDRGMLHPELTASATAQEAAEVRAADAELHASCNRACELGMSRATDRPYRGIIEVLAAASAAR</sequence>
<keyword evidence="9" id="KW-0411">Iron-sulfur</keyword>
<dbReference type="Gene3D" id="1.10.45.10">
    <property type="entry name" value="Vanillyl-alcohol Oxidase, Chain A, domain 4"/>
    <property type="match status" value="1"/>
</dbReference>
<accession>A0ABU1S9F4</accession>
<dbReference type="InterPro" id="IPR036318">
    <property type="entry name" value="FAD-bd_PCMH-like_sf"/>
</dbReference>
<evidence type="ECO:0000313" key="14">
    <source>
        <dbReference type="Proteomes" id="UP001259347"/>
    </source>
</evidence>
<dbReference type="InterPro" id="IPR016166">
    <property type="entry name" value="FAD-bd_PCMH"/>
</dbReference>
<dbReference type="SUPFAM" id="SSF55103">
    <property type="entry name" value="FAD-linked oxidases, C-terminal domain"/>
    <property type="match status" value="1"/>
</dbReference>
<evidence type="ECO:0000256" key="9">
    <source>
        <dbReference type="ARBA" id="ARBA00023014"/>
    </source>
</evidence>
<keyword evidence="3" id="KW-0285">Flavoprotein</keyword>
<dbReference type="InterPro" id="IPR016167">
    <property type="entry name" value="FAD-bd_PCMH_sub1"/>
</dbReference>
<feature type="domain" description="FAD-binding PCMH-type" evidence="12">
    <location>
        <begin position="36"/>
        <end position="264"/>
    </location>
</feature>
<dbReference type="EMBL" id="JAVDUM010000003">
    <property type="protein sequence ID" value="MDR6866220.1"/>
    <property type="molecule type" value="Genomic_DNA"/>
</dbReference>
<comment type="cofactor">
    <cofactor evidence="1">
        <name>FAD</name>
        <dbReference type="ChEBI" id="CHEBI:57692"/>
    </cofactor>
</comment>
<evidence type="ECO:0000256" key="6">
    <source>
        <dbReference type="ARBA" id="ARBA00022946"/>
    </source>
</evidence>
<evidence type="ECO:0000256" key="7">
    <source>
        <dbReference type="ARBA" id="ARBA00023002"/>
    </source>
</evidence>
<dbReference type="InterPro" id="IPR004017">
    <property type="entry name" value="Cys_rich_dom"/>
</dbReference>
<evidence type="ECO:0000256" key="1">
    <source>
        <dbReference type="ARBA" id="ARBA00001974"/>
    </source>
</evidence>
<dbReference type="PROSITE" id="PS51387">
    <property type="entry name" value="FAD_PCMH"/>
    <property type="match status" value="1"/>
</dbReference>
<name>A0ABU1S9F4_9MICO</name>
<comment type="caution">
    <text evidence="13">The sequence shown here is derived from an EMBL/GenBank/DDBJ whole genome shotgun (WGS) entry which is preliminary data.</text>
</comment>
<protein>
    <recommendedName>
        <fullName evidence="10">D-lactate dehydrogenase (cytochrome)</fullName>
        <ecNumber evidence="10">1.1.2.4</ecNumber>
    </recommendedName>
</protein>
<dbReference type="PROSITE" id="PS00198">
    <property type="entry name" value="4FE4S_FER_1"/>
    <property type="match status" value="1"/>
</dbReference>
<keyword evidence="8" id="KW-0408">Iron</keyword>
<dbReference type="RefSeq" id="WP_310017826.1">
    <property type="nucleotide sequence ID" value="NZ_JAVDUM010000003.1"/>
</dbReference>
<dbReference type="Pfam" id="PF02754">
    <property type="entry name" value="CCG"/>
    <property type="match status" value="1"/>
</dbReference>
<dbReference type="Gene3D" id="3.30.70.2740">
    <property type="match status" value="1"/>
</dbReference>
<evidence type="ECO:0000256" key="8">
    <source>
        <dbReference type="ARBA" id="ARBA00023004"/>
    </source>
</evidence>
<dbReference type="Pfam" id="PF02913">
    <property type="entry name" value="FAD-oxidase_C"/>
    <property type="match status" value="1"/>
</dbReference>
<evidence type="ECO:0000256" key="10">
    <source>
        <dbReference type="ARBA" id="ARBA00038897"/>
    </source>
</evidence>
<keyword evidence="4" id="KW-0479">Metal-binding</keyword>
<keyword evidence="5" id="KW-0274">FAD</keyword>
<dbReference type="InterPro" id="IPR017896">
    <property type="entry name" value="4Fe4S_Fe-S-bd"/>
</dbReference>
<dbReference type="PANTHER" id="PTHR11748:SF111">
    <property type="entry name" value="D-LACTATE DEHYDROGENASE, MITOCHONDRIAL-RELATED"/>
    <property type="match status" value="1"/>
</dbReference>
<proteinExistence type="inferred from homology"/>
<dbReference type="InterPro" id="IPR004113">
    <property type="entry name" value="FAD-bd_oxidored_4_C"/>
</dbReference>
<evidence type="ECO:0000259" key="11">
    <source>
        <dbReference type="PROSITE" id="PS51379"/>
    </source>
</evidence>
<dbReference type="SUPFAM" id="SSF46548">
    <property type="entry name" value="alpha-helical ferredoxin"/>
    <property type="match status" value="1"/>
</dbReference>
<keyword evidence="14" id="KW-1185">Reference proteome</keyword>
<dbReference type="InterPro" id="IPR006094">
    <property type="entry name" value="Oxid_FAD_bind_N"/>
</dbReference>
<dbReference type="InterPro" id="IPR016164">
    <property type="entry name" value="FAD-linked_Oxase-like_C"/>
</dbReference>
<dbReference type="InterPro" id="IPR009051">
    <property type="entry name" value="Helical_ferredxn"/>
</dbReference>
<dbReference type="Gene3D" id="3.30.43.10">
    <property type="entry name" value="Uridine Diphospho-n-acetylenolpyruvylglucosamine Reductase, domain 2"/>
    <property type="match status" value="1"/>
</dbReference>
<evidence type="ECO:0000259" key="12">
    <source>
        <dbReference type="PROSITE" id="PS51387"/>
    </source>
</evidence>
<dbReference type="Gene3D" id="1.10.1060.10">
    <property type="entry name" value="Alpha-helical ferredoxin"/>
    <property type="match status" value="1"/>
</dbReference>
<gene>
    <name evidence="13" type="ORF">J2Y69_000812</name>
</gene>
<dbReference type="SUPFAM" id="SSF56176">
    <property type="entry name" value="FAD-binding/transporter-associated domain-like"/>
    <property type="match status" value="1"/>
</dbReference>
<dbReference type="Proteomes" id="UP001259347">
    <property type="component" value="Unassembled WGS sequence"/>
</dbReference>
<dbReference type="EC" id="1.1.2.4" evidence="10"/>
<dbReference type="Pfam" id="PF01565">
    <property type="entry name" value="FAD_binding_4"/>
    <property type="match status" value="1"/>
</dbReference>
<dbReference type="PANTHER" id="PTHR11748">
    <property type="entry name" value="D-LACTATE DEHYDROGENASE"/>
    <property type="match status" value="1"/>
</dbReference>
<evidence type="ECO:0000256" key="5">
    <source>
        <dbReference type="ARBA" id="ARBA00022827"/>
    </source>
</evidence>
<dbReference type="Gene3D" id="3.30.465.10">
    <property type="match status" value="1"/>
</dbReference>
<dbReference type="InterPro" id="IPR016171">
    <property type="entry name" value="Vanillyl_alc_oxidase_C-sub2"/>
</dbReference>